<dbReference type="InterPro" id="IPR023213">
    <property type="entry name" value="CAT-like_dom_sf"/>
</dbReference>
<comment type="caution">
    <text evidence="2">The sequence shown here is derived from an EMBL/GenBank/DDBJ whole genome shotgun (WGS) entry which is preliminary data.</text>
</comment>
<name>A0A1R3K5I1_9ROSI</name>
<evidence type="ECO:0000313" key="2">
    <source>
        <dbReference type="EMBL" id="OMP02357.1"/>
    </source>
</evidence>
<keyword evidence="2" id="KW-0808">Transferase</keyword>
<keyword evidence="3" id="KW-1185">Reference proteome</keyword>
<reference evidence="3" key="1">
    <citation type="submission" date="2013-09" db="EMBL/GenBank/DDBJ databases">
        <title>Corchorus olitorius genome sequencing.</title>
        <authorList>
            <person name="Alam M."/>
            <person name="Haque M.S."/>
            <person name="Islam M.S."/>
            <person name="Emdad E.M."/>
            <person name="Islam M.M."/>
            <person name="Ahmed B."/>
            <person name="Halim A."/>
            <person name="Hossen Q.M.M."/>
            <person name="Hossain M.Z."/>
            <person name="Ahmed R."/>
            <person name="Khan M.M."/>
            <person name="Islam R."/>
            <person name="Rashid M.M."/>
            <person name="Khan S.A."/>
            <person name="Rahman M.S."/>
            <person name="Alam M."/>
            <person name="Yahiya A.S."/>
            <person name="Khan M.S."/>
            <person name="Azam M.S."/>
            <person name="Haque T."/>
            <person name="Lashkar M.Z.H."/>
            <person name="Akhand A.I."/>
            <person name="Morshed G."/>
            <person name="Roy S."/>
            <person name="Uddin K.S."/>
            <person name="Rabeya T."/>
            <person name="Hossain A.S."/>
            <person name="Chowdhury A."/>
            <person name="Snigdha A.R."/>
            <person name="Mortoza M.S."/>
            <person name="Matin S.A."/>
            <person name="Hoque S.M.E."/>
            <person name="Islam M.K."/>
            <person name="Roy D.K."/>
            <person name="Haider R."/>
            <person name="Moosa M.M."/>
            <person name="Elias S.M."/>
            <person name="Hasan A.M."/>
            <person name="Jahan S."/>
            <person name="Shafiuddin M."/>
            <person name="Mahmood N."/>
            <person name="Shommy N.S."/>
        </authorList>
    </citation>
    <scope>NUCLEOTIDE SEQUENCE [LARGE SCALE GENOMIC DNA]</scope>
    <source>
        <strain evidence="3">cv. O-4</strain>
    </source>
</reference>
<dbReference type="Gene3D" id="3.30.559.10">
    <property type="entry name" value="Chloramphenicol acetyltransferase-like domain"/>
    <property type="match status" value="2"/>
</dbReference>
<dbReference type="EMBL" id="AWUE01014647">
    <property type="protein sequence ID" value="OMP02357.1"/>
    <property type="molecule type" value="Genomic_DNA"/>
</dbReference>
<dbReference type="STRING" id="93759.A0A1R3K5I1"/>
<dbReference type="GO" id="GO:0016740">
    <property type="term" value="F:transferase activity"/>
    <property type="evidence" value="ECO:0007669"/>
    <property type="project" value="UniProtKB-KW"/>
</dbReference>
<accession>A0A1R3K5I1</accession>
<dbReference type="AlphaFoldDB" id="A0A1R3K5I1"/>
<proteinExistence type="inferred from homology"/>
<comment type="similarity">
    <text evidence="1">Belongs to the plant acyltransferase family.</text>
</comment>
<dbReference type="Proteomes" id="UP000187203">
    <property type="component" value="Unassembled WGS sequence"/>
</dbReference>
<evidence type="ECO:0000313" key="3">
    <source>
        <dbReference type="Proteomes" id="UP000187203"/>
    </source>
</evidence>
<dbReference type="PANTHER" id="PTHR31147">
    <property type="entry name" value="ACYL TRANSFERASE 4"/>
    <property type="match status" value="1"/>
</dbReference>
<dbReference type="OrthoDB" id="671439at2759"/>
<gene>
    <name evidence="2" type="ORF">COLO4_11175</name>
</gene>
<organism evidence="2 3">
    <name type="scientific">Corchorus olitorius</name>
    <dbReference type="NCBI Taxonomy" id="93759"/>
    <lineage>
        <taxon>Eukaryota</taxon>
        <taxon>Viridiplantae</taxon>
        <taxon>Streptophyta</taxon>
        <taxon>Embryophyta</taxon>
        <taxon>Tracheophyta</taxon>
        <taxon>Spermatophyta</taxon>
        <taxon>Magnoliopsida</taxon>
        <taxon>eudicotyledons</taxon>
        <taxon>Gunneridae</taxon>
        <taxon>Pentapetalae</taxon>
        <taxon>rosids</taxon>
        <taxon>malvids</taxon>
        <taxon>Malvales</taxon>
        <taxon>Malvaceae</taxon>
        <taxon>Grewioideae</taxon>
        <taxon>Apeibeae</taxon>
        <taxon>Corchorus</taxon>
    </lineage>
</organism>
<dbReference type="InterPro" id="IPR050898">
    <property type="entry name" value="Plant_acyltransferase"/>
</dbReference>
<dbReference type="Pfam" id="PF02458">
    <property type="entry name" value="Transferase"/>
    <property type="match status" value="1"/>
</dbReference>
<sequence length="604" mass="67693">MEALGNNIPFTMERKSIVLVKPSTSTPSEVLSLSTLDNDPNMERIGHIIFSYQANESYILANGNSNDPASIIEEALSKLLVYYYLLAGKLKRGSDGKLLINCNADGVPFSVATAHCKLSSLNYLDGIDFAIARQFVLDLPSDFDSGCHPLMFQVTKFSCGGFTVAMGMAHSVFDGFGAAQIYRALTEIASKRSEAPSVRPVWQRERLVAKWPAQEIAPHETLVLDKNALATSPYMPTMDIVHEYVNITAGSIKRLKMMSLIKESDQDQNVSSYEVLGAYIWRSKCRALKLDPNGKTVLRLVVGIRQFLPNGYYGNAFINVNVIMTCRDLDEGSFSEVVKRIKESKRLASTEDYMRKAMSIMEKRRQLNSQPDGATGASMVFSDWRQTDFGWTSFVNMISLPWKMYGDVDLCILKPPSNLDHSMKGGVKALVSLPRASMAKFKVEMNLLNHGSLGGYSFEVLRPGGRPNPKWKLLNTPPSLAEMVNTPPSPLPEMTFQRAVFGTFVDEDVKKMVIFGGAYGPILFIYDVEADQWEEHRPLSYQDLDKVKDIVPSLLPPSLTIPFTRDNYCARDPLCMSFDSPIRRLVDYPFTWWLGWVKGFVTLY</sequence>
<evidence type="ECO:0000256" key="1">
    <source>
        <dbReference type="ARBA" id="ARBA00009861"/>
    </source>
</evidence>
<dbReference type="PANTHER" id="PTHR31147:SF25">
    <property type="entry name" value="HXXXD-TYPE ACYL-TRANSFERASE FAMILY PROTEIN"/>
    <property type="match status" value="1"/>
</dbReference>
<protein>
    <submittedName>
        <fullName evidence="2">Transferase</fullName>
    </submittedName>
</protein>